<dbReference type="PANTHER" id="PTHR13939:SF0">
    <property type="entry name" value="NMN AMIDOHYDROLASE-LIKE PROTEIN YFAY"/>
    <property type="match status" value="1"/>
</dbReference>
<dbReference type="PANTHER" id="PTHR13939">
    <property type="entry name" value="NICOTINAMIDE-NUCLEOTIDE AMIDOHYDROLASE PNCC"/>
    <property type="match status" value="1"/>
</dbReference>
<proteinExistence type="predicted"/>
<dbReference type="AlphaFoldDB" id="A0AAJ4TLL4"/>
<sequence length="250" mass="28688">MKYDFGFIAIGDEVVDGDIVNTNSCNFAKYLVSNDFEIGFHISCKDDYEDIVSSIEFLKQNHKNIITIGGLGPTEDDLTTESIAKYFDKSLSLDDNSWHKLEKRMIEKYGRITLGTEKQAMFPQGSEILTNQNGTANGFKLGFESGRYIYVFPGPPRECIPMLEALNLNNKTSKKRKIVRKKWNIFNIGESLLAENLEVIKEKYPFVTFKYRIAEGFIELKYFYPEGCPHSESIIIDVEHLLKDYLTTKI</sequence>
<reference evidence="2 3" key="1">
    <citation type="submission" date="2021-06" db="EMBL/GenBank/DDBJ databases">
        <title>Ulceroglandular infection and bacteremia caused by Francisella salimarina in an immunocompromised patient, France.</title>
        <authorList>
            <person name="Hennebique A."/>
            <person name="Caspar Y."/>
            <person name="Maurin M."/>
            <person name="Boisset S."/>
            <person name="Pelloux I."/>
            <person name="Gallego-Hernanz M.P."/>
            <person name="Burucoa C."/>
            <person name="Cazenave-Roblot F."/>
            <person name="Plouzeau C."/>
            <person name="Rammaert B."/>
        </authorList>
    </citation>
    <scope>NUCLEOTIDE SEQUENCE [LARGE SCALE GENOMIC DNA]</scope>
    <source>
        <strain evidence="2 3">CHUGA-F75</strain>
    </source>
</reference>
<evidence type="ECO:0000259" key="1">
    <source>
        <dbReference type="SMART" id="SM00852"/>
    </source>
</evidence>
<evidence type="ECO:0000313" key="3">
    <source>
        <dbReference type="Proteomes" id="UP000683421"/>
    </source>
</evidence>
<accession>A0AAJ4TLL4</accession>
<name>A0AAJ4TLL4_9GAMM</name>
<gene>
    <name evidence="2" type="ORF">KQR59_03510</name>
</gene>
<dbReference type="SMART" id="SM00852">
    <property type="entry name" value="MoCF_biosynth"/>
    <property type="match status" value="1"/>
</dbReference>
<dbReference type="Pfam" id="PF00994">
    <property type="entry name" value="MoCF_biosynth"/>
    <property type="match status" value="1"/>
</dbReference>
<dbReference type="InterPro" id="IPR001453">
    <property type="entry name" value="MoaB/Mog_dom"/>
</dbReference>
<dbReference type="Proteomes" id="UP000683421">
    <property type="component" value="Chromosome"/>
</dbReference>
<protein>
    <submittedName>
        <fullName evidence="2">Competence/damage-inducible protein A</fullName>
    </submittedName>
</protein>
<evidence type="ECO:0000313" key="2">
    <source>
        <dbReference type="EMBL" id="QWU99956.1"/>
    </source>
</evidence>
<organism evidence="2 3">
    <name type="scientific">Francisella salimarina</name>
    <dbReference type="NCBI Taxonomy" id="2599927"/>
    <lineage>
        <taxon>Bacteria</taxon>
        <taxon>Pseudomonadati</taxon>
        <taxon>Pseudomonadota</taxon>
        <taxon>Gammaproteobacteria</taxon>
        <taxon>Thiotrichales</taxon>
        <taxon>Francisellaceae</taxon>
        <taxon>Francisella</taxon>
    </lineage>
</organism>
<feature type="domain" description="MoaB/Mog" evidence="1">
    <location>
        <begin position="6"/>
        <end position="174"/>
    </location>
</feature>
<dbReference type="EMBL" id="CP076680">
    <property type="protein sequence ID" value="QWU99956.1"/>
    <property type="molecule type" value="Genomic_DNA"/>
</dbReference>
<dbReference type="RefSeq" id="WP_216692604.1">
    <property type="nucleotide sequence ID" value="NZ_CP076680.1"/>
</dbReference>
<dbReference type="InterPro" id="IPR050101">
    <property type="entry name" value="CinA"/>
</dbReference>
<keyword evidence="3" id="KW-1185">Reference proteome</keyword>
<dbReference type="KEGG" id="fsr:KQR59_03510"/>
<dbReference type="CDD" id="cd00885">
    <property type="entry name" value="cinA"/>
    <property type="match status" value="1"/>
</dbReference>